<reference evidence="7" key="1">
    <citation type="submission" date="2021-01" db="EMBL/GenBank/DDBJ databases">
        <title>Modified the classification status of verrucomicrobia.</title>
        <authorList>
            <person name="Feng X."/>
        </authorList>
    </citation>
    <scope>NUCLEOTIDE SEQUENCE</scope>
    <source>
        <strain evidence="7">KCTC 13126</strain>
    </source>
</reference>
<dbReference type="Pfam" id="PF06271">
    <property type="entry name" value="RDD"/>
    <property type="match status" value="1"/>
</dbReference>
<comment type="caution">
    <text evidence="7">The sequence shown here is derived from an EMBL/GenBank/DDBJ whole genome shotgun (WGS) entry which is preliminary data.</text>
</comment>
<feature type="transmembrane region" description="Helical" evidence="5">
    <location>
        <begin position="84"/>
        <end position="104"/>
    </location>
</feature>
<evidence type="ECO:0000259" key="6">
    <source>
        <dbReference type="Pfam" id="PF06271"/>
    </source>
</evidence>
<evidence type="ECO:0000256" key="3">
    <source>
        <dbReference type="ARBA" id="ARBA00022989"/>
    </source>
</evidence>
<evidence type="ECO:0000313" key="8">
    <source>
        <dbReference type="Proteomes" id="UP000617628"/>
    </source>
</evidence>
<sequence>MNQLKPSSYHKRVAAFVINFVIGGFLISVTNVLEINEDVKQKLPMLLGLAYVLIFTIFPESPGKRILRLRTLDLKMEPIGAKKRWIRNSVYLVYLSIMSAFYFFPPLDIKEMGVSMFWLFPTHVLIPLFLMANGFTVLMNPSGQSLIDLRTKTQTYGYEKPKGMLKAY</sequence>
<feature type="transmembrane region" description="Helical" evidence="5">
    <location>
        <begin position="116"/>
        <end position="138"/>
    </location>
</feature>
<dbReference type="AlphaFoldDB" id="A0A934VU55"/>
<dbReference type="RefSeq" id="WP_200360062.1">
    <property type="nucleotide sequence ID" value="NZ_JAENIL010000152.1"/>
</dbReference>
<dbReference type="GO" id="GO:0016020">
    <property type="term" value="C:membrane"/>
    <property type="evidence" value="ECO:0007669"/>
    <property type="project" value="UniProtKB-SubCell"/>
</dbReference>
<dbReference type="Proteomes" id="UP000617628">
    <property type="component" value="Unassembled WGS sequence"/>
</dbReference>
<proteinExistence type="predicted"/>
<name>A0A934VU55_9BACT</name>
<comment type="subcellular location">
    <subcellularLocation>
        <location evidence="1">Membrane</location>
        <topology evidence="1">Multi-pass membrane protein</topology>
    </subcellularLocation>
</comment>
<evidence type="ECO:0000256" key="1">
    <source>
        <dbReference type="ARBA" id="ARBA00004141"/>
    </source>
</evidence>
<feature type="domain" description="RDD" evidence="6">
    <location>
        <begin position="11"/>
        <end position="150"/>
    </location>
</feature>
<keyword evidence="3 5" id="KW-1133">Transmembrane helix</keyword>
<keyword evidence="2 5" id="KW-0812">Transmembrane</keyword>
<accession>A0A934VU55</accession>
<dbReference type="EMBL" id="JAENIL010000152">
    <property type="protein sequence ID" value="MBK1880760.1"/>
    <property type="molecule type" value="Genomic_DNA"/>
</dbReference>
<evidence type="ECO:0000256" key="2">
    <source>
        <dbReference type="ARBA" id="ARBA00022692"/>
    </source>
</evidence>
<keyword evidence="4 5" id="KW-0472">Membrane</keyword>
<organism evidence="7 8">
    <name type="scientific">Pelagicoccus mobilis</name>
    <dbReference type="NCBI Taxonomy" id="415221"/>
    <lineage>
        <taxon>Bacteria</taxon>
        <taxon>Pseudomonadati</taxon>
        <taxon>Verrucomicrobiota</taxon>
        <taxon>Opitutia</taxon>
        <taxon>Puniceicoccales</taxon>
        <taxon>Pelagicoccaceae</taxon>
        <taxon>Pelagicoccus</taxon>
    </lineage>
</organism>
<feature type="transmembrane region" description="Helical" evidence="5">
    <location>
        <begin position="45"/>
        <end position="63"/>
    </location>
</feature>
<keyword evidence="8" id="KW-1185">Reference proteome</keyword>
<evidence type="ECO:0000313" key="7">
    <source>
        <dbReference type="EMBL" id="MBK1880760.1"/>
    </source>
</evidence>
<evidence type="ECO:0000256" key="4">
    <source>
        <dbReference type="ARBA" id="ARBA00023136"/>
    </source>
</evidence>
<dbReference type="InterPro" id="IPR010432">
    <property type="entry name" value="RDD"/>
</dbReference>
<protein>
    <submittedName>
        <fullName evidence="7">RDD family protein</fullName>
    </submittedName>
</protein>
<gene>
    <name evidence="7" type="ORF">JIN87_28010</name>
</gene>
<feature type="transmembrane region" description="Helical" evidence="5">
    <location>
        <begin position="12"/>
        <end position="33"/>
    </location>
</feature>
<evidence type="ECO:0000256" key="5">
    <source>
        <dbReference type="SAM" id="Phobius"/>
    </source>
</evidence>